<sequence length="504" mass="56604">MIVEGSVVPFAPSWESLEGRETPEWFPRAKFGLWAHWGPQCQPGFGDWYARNMYLPGTDAFRFHRERYGHPSQFGFKDVINEWKASRWDPEELVALYARTGARYFVAMANHHDNLDLWDSPHHAWNSVRVGPHRDIVGEWAAAARSHGLRFGVSVHAAHAWSWYEPSQGADPDGPLAGVPYDGRLTKADGAGTWWEGLDPQELYAQDHRPIPGFDQPKTINHHWDWPDPEHRPDTAYQANFKARTLQLARTYRPDLVYFDDTVLPLHQCGPVGLEIAAELYNLGEDMIVCGKILDERRRRALTWDVERGASDRIEPHPWQTCTCLGSWHYDTRRLAGHTYKSVAQVVGMLADVVSKNGNLLLSVPITGDGEIDDDERAILAGIGDWLAVNGEAIFDTVPWKVFGEGPSADNPPALRDQGFNEGGTMTAADIRYTTTDTALYATALARPDGPVVLRRLGRAAGLLDRQITGVHALGDDRPVRWRHEDQALIIESPAQVHRIQLTS</sequence>
<dbReference type="RefSeq" id="WP_379484312.1">
    <property type="nucleotide sequence ID" value="NZ_JBHMCF010000037.1"/>
</dbReference>
<dbReference type="InterPro" id="IPR000933">
    <property type="entry name" value="Glyco_hydro_29"/>
</dbReference>
<comment type="caution">
    <text evidence="7">The sequence shown here is derived from an EMBL/GenBank/DDBJ whole genome shotgun (WGS) entry which is preliminary data.</text>
</comment>
<evidence type="ECO:0000313" key="8">
    <source>
        <dbReference type="Proteomes" id="UP001589568"/>
    </source>
</evidence>
<reference evidence="7 8" key="1">
    <citation type="submission" date="2024-09" db="EMBL/GenBank/DDBJ databases">
        <authorList>
            <person name="Sun Q."/>
            <person name="Mori K."/>
        </authorList>
    </citation>
    <scope>NUCLEOTIDE SEQUENCE [LARGE SCALE GENOMIC DNA]</scope>
    <source>
        <strain evidence="7 8">JCM 3324</strain>
    </source>
</reference>
<dbReference type="EC" id="3.2.1.51" evidence="2"/>
<feature type="domain" description="Glycoside hydrolase family 29 N-terminal" evidence="6">
    <location>
        <begin position="10"/>
        <end position="392"/>
    </location>
</feature>
<keyword evidence="4 7" id="KW-0378">Hydrolase</keyword>
<evidence type="ECO:0000259" key="6">
    <source>
        <dbReference type="Pfam" id="PF01120"/>
    </source>
</evidence>
<organism evidence="7 8">
    <name type="scientific">Nonomuraea salmonea</name>
    <dbReference type="NCBI Taxonomy" id="46181"/>
    <lineage>
        <taxon>Bacteria</taxon>
        <taxon>Bacillati</taxon>
        <taxon>Actinomycetota</taxon>
        <taxon>Actinomycetes</taxon>
        <taxon>Streptosporangiales</taxon>
        <taxon>Streptosporangiaceae</taxon>
        <taxon>Nonomuraea</taxon>
    </lineage>
</organism>
<dbReference type="InterPro" id="IPR017853">
    <property type="entry name" value="GH"/>
</dbReference>
<gene>
    <name evidence="7" type="ORF">ACFFR3_31475</name>
</gene>
<keyword evidence="5 7" id="KW-0326">Glycosidase</keyword>
<dbReference type="Gene3D" id="2.60.40.1180">
    <property type="entry name" value="Golgi alpha-mannosidase II"/>
    <property type="match status" value="1"/>
</dbReference>
<dbReference type="PANTHER" id="PTHR10030:SF37">
    <property type="entry name" value="ALPHA-L-FUCOSIDASE-RELATED"/>
    <property type="match status" value="1"/>
</dbReference>
<dbReference type="SUPFAM" id="SSF51445">
    <property type="entry name" value="(Trans)glycosidases"/>
    <property type="match status" value="1"/>
</dbReference>
<evidence type="ECO:0000313" key="7">
    <source>
        <dbReference type="EMBL" id="MFB9474041.1"/>
    </source>
</evidence>
<evidence type="ECO:0000256" key="3">
    <source>
        <dbReference type="ARBA" id="ARBA00022729"/>
    </source>
</evidence>
<protein>
    <recommendedName>
        <fullName evidence="2">alpha-L-fucosidase</fullName>
        <ecNumber evidence="2">3.2.1.51</ecNumber>
    </recommendedName>
</protein>
<evidence type="ECO:0000256" key="1">
    <source>
        <dbReference type="ARBA" id="ARBA00007951"/>
    </source>
</evidence>
<dbReference type="Pfam" id="PF01120">
    <property type="entry name" value="Alpha_L_fucos"/>
    <property type="match status" value="1"/>
</dbReference>
<dbReference type="SMART" id="SM00812">
    <property type="entry name" value="Alpha_L_fucos"/>
    <property type="match status" value="1"/>
</dbReference>
<evidence type="ECO:0000256" key="5">
    <source>
        <dbReference type="ARBA" id="ARBA00023295"/>
    </source>
</evidence>
<evidence type="ECO:0000256" key="2">
    <source>
        <dbReference type="ARBA" id="ARBA00012662"/>
    </source>
</evidence>
<dbReference type="EMBL" id="JBHMCF010000037">
    <property type="protein sequence ID" value="MFB9474041.1"/>
    <property type="molecule type" value="Genomic_DNA"/>
</dbReference>
<dbReference type="GO" id="GO:0004560">
    <property type="term" value="F:alpha-L-fucosidase activity"/>
    <property type="evidence" value="ECO:0007669"/>
    <property type="project" value="UniProtKB-EC"/>
</dbReference>
<dbReference type="PANTHER" id="PTHR10030">
    <property type="entry name" value="ALPHA-L-FUCOSIDASE"/>
    <property type="match status" value="1"/>
</dbReference>
<evidence type="ECO:0000256" key="4">
    <source>
        <dbReference type="ARBA" id="ARBA00022801"/>
    </source>
</evidence>
<name>A0ABV5NUN3_9ACTN</name>
<dbReference type="InterPro" id="IPR057739">
    <property type="entry name" value="Glyco_hydro_29_N"/>
</dbReference>
<comment type="similarity">
    <text evidence="1">Belongs to the glycosyl hydrolase 29 family.</text>
</comment>
<accession>A0ABV5NUN3</accession>
<proteinExistence type="inferred from homology"/>
<keyword evidence="3" id="KW-0732">Signal</keyword>
<keyword evidence="8" id="KW-1185">Reference proteome</keyword>
<dbReference type="Gene3D" id="3.20.20.80">
    <property type="entry name" value="Glycosidases"/>
    <property type="match status" value="1"/>
</dbReference>
<dbReference type="InterPro" id="IPR013780">
    <property type="entry name" value="Glyco_hydro_b"/>
</dbReference>
<dbReference type="Proteomes" id="UP001589568">
    <property type="component" value="Unassembled WGS sequence"/>
</dbReference>